<proteinExistence type="predicted"/>
<evidence type="ECO:0000313" key="4">
    <source>
        <dbReference type="Proteomes" id="UP000249873"/>
    </source>
</evidence>
<dbReference type="Pfam" id="PF13517">
    <property type="entry name" value="FG-GAP_3"/>
    <property type="match status" value="4"/>
</dbReference>
<feature type="domain" description="ASPIC/UnbV" evidence="2">
    <location>
        <begin position="545"/>
        <end position="611"/>
    </location>
</feature>
<dbReference type="PANTHER" id="PTHR16026">
    <property type="entry name" value="CARTILAGE ACIDIC PROTEIN 1"/>
    <property type="match status" value="1"/>
</dbReference>
<sequence length="1121" mass="124838">MRFKLYPFFILLTCFLTSWGCTDKSKTGELRFTKIDASHSGIDFNNEIIEDDSLNFYHNEYVYIGSGVGVGDFNKDGLQDVFFGGSQVESKLYINKGNFEFEDVTLAAGITNTEWITGVTVEDVNQDGWDDIYLCVSHFSNPNQRKNLLFINQGTAELKFVESAEAYGLADTGFSTNAAFFDYDKDGDLDMYLLNHKLFDPQPNRIVRIDTSGLASSSDKLFRNEGGAEHPIFKNVSLEAGIREDGYGLGIVISDINQDNFPDIYVANDYLSNDYLWINNGKGGFENQISAATRHQSFSSMGVDIADINNDLLPDIGVLDMMPNTNERKKMMTLGFSPDKYDMQRRAGYHHQYSRNVLQVNQGSPTGNIPVFSEIGQLANISETDWSWSILFADFDNDRWKDIHVSNGLGKDLTNSDFISFTSEELSKQSFFGGSFENSVSQEEVVNWTKELDKFGSVSKENFLFVNDKNLNFLDKSEILGNGEKSVSQGAAYADFDNDGDLDLVVNNMNQKAFIYRNELRGSVQDSTNNFLKVNLEGLKGNLNGVGSKIVVFSGDDTQIFEETSTRGYASSVDKRIHVGLGELQMVDSLKVLWSSGKVSVLKAIKANQELFIKESEAVSVGFEPLLKKATPIFQAMVSEQFQAHQEKIFSDFSRRRMQPQKYSQLGPAMAKADVNGDGLGDIFIGGSKGQESTIYIQNSKGEFTKSSLSGSQKNEDLDAVFLDIDKDGDQDLITVGGSTELPTSGQQSVLVYLNDGKGNFDISENHFPRDFKIFSSTITAKDIDNDGDEDLFIGGRLDNTIFPGSPESFLFENVDGKFKDVTPADLSRIGMVTDAVCLDFDEDGLQDLVICGDYMELEFFKNTNDGFKRFTQETELTGNHGWWRSLKLADIDQDGDLDIVAGNFGENSKYHVTAENPAYLFAKDLDNNGTQELMPAYFIKNLKGEFKLFPDLSRDQFAEQTPKIRQYYAKYAAYSNASMSDVIDHFGRNEMLELRCDYLGTAWFENLGSGKFTRHELPKEAQFAPVNAIEVADLNSDGFPDLILAGNEYHTEVSTGRSDASYGTVLLNENGKGWSAVPSYLSGLYLIGDVRSMLLLNNGKNLLFGVNNALPAYFSLSANK</sequence>
<dbReference type="PANTHER" id="PTHR16026:SF0">
    <property type="entry name" value="CARTILAGE ACIDIC PROTEIN 1"/>
    <property type="match status" value="1"/>
</dbReference>
<gene>
    <name evidence="3" type="ORF">DJ013_09440</name>
</gene>
<keyword evidence="1" id="KW-0732">Signal</keyword>
<reference evidence="3 4" key="1">
    <citation type="submission" date="2018-05" db="EMBL/GenBank/DDBJ databases">
        <title>Complete genome sequence of Arcticibacterium luteifluviistationis SM1504T, a cytophagaceae bacterium isolated from Arctic surface seawater.</title>
        <authorList>
            <person name="Li Y."/>
            <person name="Qin Q.-L."/>
        </authorList>
    </citation>
    <scope>NUCLEOTIDE SEQUENCE [LARGE SCALE GENOMIC DNA]</scope>
    <source>
        <strain evidence="3 4">SM1504</strain>
    </source>
</reference>
<dbReference type="OrthoDB" id="600363at2"/>
<keyword evidence="4" id="KW-1185">Reference proteome</keyword>
<dbReference type="EMBL" id="CP029480">
    <property type="protein sequence ID" value="AWV98381.1"/>
    <property type="molecule type" value="Genomic_DNA"/>
</dbReference>
<evidence type="ECO:0000256" key="1">
    <source>
        <dbReference type="ARBA" id="ARBA00022729"/>
    </source>
</evidence>
<dbReference type="InterPro" id="IPR027039">
    <property type="entry name" value="Crtac1"/>
</dbReference>
<dbReference type="Gene3D" id="2.130.10.130">
    <property type="entry name" value="Integrin alpha, N-terminal"/>
    <property type="match status" value="3"/>
</dbReference>
<protein>
    <submittedName>
        <fullName evidence="3">RNA-binding protein</fullName>
    </submittedName>
</protein>
<dbReference type="InterPro" id="IPR013517">
    <property type="entry name" value="FG-GAP"/>
</dbReference>
<dbReference type="KEGG" id="als:DJ013_09440"/>
<organism evidence="3 4">
    <name type="scientific">Arcticibacterium luteifluviistationis</name>
    <dbReference type="NCBI Taxonomy" id="1784714"/>
    <lineage>
        <taxon>Bacteria</taxon>
        <taxon>Pseudomonadati</taxon>
        <taxon>Bacteroidota</taxon>
        <taxon>Cytophagia</taxon>
        <taxon>Cytophagales</taxon>
        <taxon>Leadbetterellaceae</taxon>
        <taxon>Arcticibacterium</taxon>
    </lineage>
</organism>
<evidence type="ECO:0000259" key="2">
    <source>
        <dbReference type="Pfam" id="PF07593"/>
    </source>
</evidence>
<dbReference type="SUPFAM" id="SSF69318">
    <property type="entry name" value="Integrin alpha N-terminal domain"/>
    <property type="match status" value="3"/>
</dbReference>
<accession>A0A2Z4GB79</accession>
<evidence type="ECO:0000313" key="3">
    <source>
        <dbReference type="EMBL" id="AWV98381.1"/>
    </source>
</evidence>
<dbReference type="Proteomes" id="UP000249873">
    <property type="component" value="Chromosome"/>
</dbReference>
<name>A0A2Z4GB79_9BACT</name>
<dbReference type="InterPro" id="IPR011519">
    <property type="entry name" value="UnbV_ASPIC"/>
</dbReference>
<dbReference type="RefSeq" id="WP_111371574.1">
    <property type="nucleotide sequence ID" value="NZ_CP029480.1"/>
</dbReference>
<dbReference type="InterPro" id="IPR028994">
    <property type="entry name" value="Integrin_alpha_N"/>
</dbReference>
<dbReference type="Pfam" id="PF07593">
    <property type="entry name" value="UnbV_ASPIC"/>
    <property type="match status" value="1"/>
</dbReference>
<dbReference type="AlphaFoldDB" id="A0A2Z4GB79"/>